<organism evidence="3 4">
    <name type="scientific">Paratrimastix pyriformis</name>
    <dbReference type="NCBI Taxonomy" id="342808"/>
    <lineage>
        <taxon>Eukaryota</taxon>
        <taxon>Metamonada</taxon>
        <taxon>Preaxostyla</taxon>
        <taxon>Paratrimastigidae</taxon>
        <taxon>Paratrimastix</taxon>
    </lineage>
</organism>
<evidence type="ECO:0000313" key="3">
    <source>
        <dbReference type="EMBL" id="KAJ4456122.1"/>
    </source>
</evidence>
<dbReference type="InterPro" id="IPR011009">
    <property type="entry name" value="Kinase-like_dom_sf"/>
</dbReference>
<dbReference type="Pfam" id="PF00069">
    <property type="entry name" value="Pkinase"/>
    <property type="match status" value="1"/>
</dbReference>
<proteinExistence type="predicted"/>
<accession>A0ABQ8UEL6</accession>
<feature type="region of interest" description="Disordered" evidence="1">
    <location>
        <begin position="274"/>
        <end position="311"/>
    </location>
</feature>
<dbReference type="PROSITE" id="PS50011">
    <property type="entry name" value="PROTEIN_KINASE_DOM"/>
    <property type="match status" value="1"/>
</dbReference>
<dbReference type="EMBL" id="JAPMOS010000081">
    <property type="protein sequence ID" value="KAJ4456122.1"/>
    <property type="molecule type" value="Genomic_DNA"/>
</dbReference>
<dbReference type="InterPro" id="IPR000719">
    <property type="entry name" value="Prot_kinase_dom"/>
</dbReference>
<dbReference type="SMART" id="SM00220">
    <property type="entry name" value="S_TKc"/>
    <property type="match status" value="1"/>
</dbReference>
<evidence type="ECO:0000259" key="2">
    <source>
        <dbReference type="PROSITE" id="PS50011"/>
    </source>
</evidence>
<reference evidence="3" key="1">
    <citation type="journal article" date="2022" name="bioRxiv">
        <title>Genomics of Preaxostyla Flagellates Illuminates Evolutionary Transitions and the Path Towards Mitochondrial Loss.</title>
        <authorList>
            <person name="Novak L.V.F."/>
            <person name="Treitli S.C."/>
            <person name="Pyrih J."/>
            <person name="Halakuc P."/>
            <person name="Pipaliya S.V."/>
            <person name="Vacek V."/>
            <person name="Brzon O."/>
            <person name="Soukal P."/>
            <person name="Eme L."/>
            <person name="Dacks J.B."/>
            <person name="Karnkowska A."/>
            <person name="Elias M."/>
            <person name="Hampl V."/>
        </authorList>
    </citation>
    <scope>NUCLEOTIDE SEQUENCE</scope>
    <source>
        <strain evidence="3">RCP-MX</strain>
    </source>
</reference>
<sequence>MRERASGKLVTLRRILCSDWAQVNETMANCYQWVTLRHPNIAVHQSVLLDQPTMDGDLPVCLVAEHPTGECLWKVIPALDASGRHHLALGLLEALSFLAQQHQLHNDLRPSNVIVSPADQRPILVGFLQTPGLERFPLGYSDFLSPEAAARTPAPTPASDVFSLGLVLACLALGYSSLDPLRRLLGGRFAWLLADEGNLVEILRPALERAGTLNPTGVSDLMGMLAGDPRVRPQPHECLERWRAAGETGVWLDEGPTPSLDAAEGQSLARANPEAGLATGEPGSIASTHPVLPNLTPPNLQRNLHLHQQAR</sequence>
<evidence type="ECO:0000313" key="4">
    <source>
        <dbReference type="Proteomes" id="UP001141327"/>
    </source>
</evidence>
<dbReference type="SUPFAM" id="SSF56112">
    <property type="entry name" value="Protein kinase-like (PK-like)"/>
    <property type="match status" value="1"/>
</dbReference>
<comment type="caution">
    <text evidence="3">The sequence shown here is derived from an EMBL/GenBank/DDBJ whole genome shotgun (WGS) entry which is preliminary data.</text>
</comment>
<feature type="domain" description="Protein kinase" evidence="2">
    <location>
        <begin position="1"/>
        <end position="252"/>
    </location>
</feature>
<protein>
    <recommendedName>
        <fullName evidence="2">Protein kinase domain-containing protein</fullName>
    </recommendedName>
</protein>
<evidence type="ECO:0000256" key="1">
    <source>
        <dbReference type="SAM" id="MobiDB-lite"/>
    </source>
</evidence>
<dbReference type="Gene3D" id="1.10.510.10">
    <property type="entry name" value="Transferase(Phosphotransferase) domain 1"/>
    <property type="match status" value="1"/>
</dbReference>
<gene>
    <name evidence="3" type="ORF">PAPYR_8759</name>
</gene>
<name>A0ABQ8UEL6_9EUKA</name>
<dbReference type="Proteomes" id="UP001141327">
    <property type="component" value="Unassembled WGS sequence"/>
</dbReference>
<keyword evidence="4" id="KW-1185">Reference proteome</keyword>